<accession>A0A3D9V1W1</accession>
<reference evidence="1 2" key="1">
    <citation type="submission" date="2018-08" db="EMBL/GenBank/DDBJ databases">
        <title>Sequencing the genomes of 1000 actinobacteria strains.</title>
        <authorList>
            <person name="Klenk H.-P."/>
        </authorList>
    </citation>
    <scope>NUCLEOTIDE SEQUENCE [LARGE SCALE GENOMIC DNA]</scope>
    <source>
        <strain evidence="1 2">DSM 22891</strain>
    </source>
</reference>
<comment type="caution">
    <text evidence="1">The sequence shown here is derived from an EMBL/GenBank/DDBJ whole genome shotgun (WGS) entry which is preliminary data.</text>
</comment>
<protein>
    <submittedName>
        <fullName evidence="1">Uncharacterized protein</fullName>
    </submittedName>
</protein>
<dbReference type="EMBL" id="QTUC01000001">
    <property type="protein sequence ID" value="REF34773.1"/>
    <property type="molecule type" value="Genomic_DNA"/>
</dbReference>
<dbReference type="Proteomes" id="UP000256485">
    <property type="component" value="Unassembled WGS sequence"/>
</dbReference>
<name>A0A3D9V1W1_THECX</name>
<gene>
    <name evidence="1" type="ORF">DFJ64_0139</name>
</gene>
<evidence type="ECO:0000313" key="2">
    <source>
        <dbReference type="Proteomes" id="UP000256485"/>
    </source>
</evidence>
<proteinExistence type="predicted"/>
<evidence type="ECO:0000313" key="1">
    <source>
        <dbReference type="EMBL" id="REF34773.1"/>
    </source>
</evidence>
<sequence length="111" mass="13043">MASTSPSFAWQTGRKPASEADVWFLVTNYGQADRPEDELDRRARDLAAIHRPDREAVHWRRRWGVLPWPELHQPLCVFCKRKWLCPPAAWAHARLSTLGSFRREHLCEERP</sequence>
<dbReference type="AlphaFoldDB" id="A0A3D9V1W1"/>
<keyword evidence="2" id="KW-1185">Reference proteome</keyword>
<organism evidence="1 2">
    <name type="scientific">Thermasporomyces composti</name>
    <dbReference type="NCBI Taxonomy" id="696763"/>
    <lineage>
        <taxon>Bacteria</taxon>
        <taxon>Bacillati</taxon>
        <taxon>Actinomycetota</taxon>
        <taxon>Actinomycetes</taxon>
        <taxon>Propionibacteriales</taxon>
        <taxon>Nocardioidaceae</taxon>
        <taxon>Thermasporomyces</taxon>
    </lineage>
</organism>